<organism evidence="2 3">
    <name type="scientific">Gulo gulo</name>
    <name type="common">Wolverine</name>
    <name type="synonym">Gluton</name>
    <dbReference type="NCBI Taxonomy" id="48420"/>
    <lineage>
        <taxon>Eukaryota</taxon>
        <taxon>Metazoa</taxon>
        <taxon>Chordata</taxon>
        <taxon>Craniata</taxon>
        <taxon>Vertebrata</taxon>
        <taxon>Euteleostomi</taxon>
        <taxon>Mammalia</taxon>
        <taxon>Eutheria</taxon>
        <taxon>Laurasiatheria</taxon>
        <taxon>Carnivora</taxon>
        <taxon>Caniformia</taxon>
        <taxon>Musteloidea</taxon>
        <taxon>Mustelidae</taxon>
        <taxon>Guloninae</taxon>
        <taxon>Gulo</taxon>
    </lineage>
</organism>
<evidence type="ECO:0000313" key="3">
    <source>
        <dbReference type="Proteomes" id="UP000269945"/>
    </source>
</evidence>
<keyword evidence="3" id="KW-1185">Reference proteome</keyword>
<name>A0A9X9Q322_GULGU</name>
<protein>
    <submittedName>
        <fullName evidence="2">Uncharacterized protein</fullName>
    </submittedName>
</protein>
<keyword evidence="1" id="KW-1133">Transmembrane helix</keyword>
<proteinExistence type="predicted"/>
<dbReference type="EMBL" id="CYRY02027148">
    <property type="protein sequence ID" value="VCW98988.1"/>
    <property type="molecule type" value="Genomic_DNA"/>
</dbReference>
<sequence length="55" mass="6456">MKGHTPIDKNTSGFSSSFFFFHDTFFISVLFWIWFWFRLSFGNSADLPATPLVIF</sequence>
<reference evidence="2 3" key="1">
    <citation type="submission" date="2018-10" db="EMBL/GenBank/DDBJ databases">
        <authorList>
            <person name="Ekblom R."/>
            <person name="Jareborg N."/>
        </authorList>
    </citation>
    <scope>NUCLEOTIDE SEQUENCE [LARGE SCALE GENOMIC DNA]</scope>
    <source>
        <tissue evidence="2">Muscle</tissue>
    </source>
</reference>
<evidence type="ECO:0000313" key="2">
    <source>
        <dbReference type="EMBL" id="VCW98988.1"/>
    </source>
</evidence>
<comment type="caution">
    <text evidence="2">The sequence shown here is derived from an EMBL/GenBank/DDBJ whole genome shotgun (WGS) entry which is preliminary data.</text>
</comment>
<feature type="transmembrane region" description="Helical" evidence="1">
    <location>
        <begin position="18"/>
        <end position="37"/>
    </location>
</feature>
<evidence type="ECO:0000256" key="1">
    <source>
        <dbReference type="SAM" id="Phobius"/>
    </source>
</evidence>
<keyword evidence="1" id="KW-0472">Membrane</keyword>
<accession>A0A9X9Q322</accession>
<gene>
    <name evidence="2" type="ORF">BN2614_LOCUS1</name>
</gene>
<dbReference type="AlphaFoldDB" id="A0A9X9Q322"/>
<dbReference type="Proteomes" id="UP000269945">
    <property type="component" value="Unassembled WGS sequence"/>
</dbReference>
<keyword evidence="1" id="KW-0812">Transmembrane</keyword>